<dbReference type="SMART" id="SM00567">
    <property type="entry name" value="EZ_HEAT"/>
    <property type="match status" value="6"/>
</dbReference>
<dbReference type="Pfam" id="PF13646">
    <property type="entry name" value="HEAT_2"/>
    <property type="match status" value="1"/>
</dbReference>
<dbReference type="InterPro" id="IPR011989">
    <property type="entry name" value="ARM-like"/>
</dbReference>
<dbReference type="PANTHER" id="PTHR12697">
    <property type="entry name" value="PBS LYASE HEAT-LIKE PROTEIN"/>
    <property type="match status" value="1"/>
</dbReference>
<dbReference type="InterPro" id="IPR004155">
    <property type="entry name" value="PBS_lyase_HEAT"/>
</dbReference>
<dbReference type="Gene3D" id="3.40.50.880">
    <property type="match status" value="1"/>
</dbReference>
<dbReference type="GO" id="GO:0016491">
    <property type="term" value="F:oxidoreductase activity"/>
    <property type="evidence" value="ECO:0007669"/>
    <property type="project" value="TreeGrafter"/>
</dbReference>
<evidence type="ECO:0000313" key="1">
    <source>
        <dbReference type="EMBL" id="OGG46211.1"/>
    </source>
</evidence>
<dbReference type="Proteomes" id="UP000178606">
    <property type="component" value="Unassembled WGS sequence"/>
</dbReference>
<protein>
    <submittedName>
        <fullName evidence="1">Uncharacterized protein</fullName>
    </submittedName>
</protein>
<dbReference type="SUPFAM" id="SSF48371">
    <property type="entry name" value="ARM repeat"/>
    <property type="match status" value="1"/>
</dbReference>
<dbReference type="AlphaFoldDB" id="A0A1F6CB81"/>
<sequence>MALGRMGARAVPALARLLEHEDHRARIAATHALRDMKEEGAGAVPALVANLSCESRGAGDPNDRPFEVRLTATGALSQAGPAALAAVPVLLDMLKGVGEIEEADGYQFRGLAAWVLQRLGPEAVRRYPEVIPALGVALKDEERRVRLNAAAALRAMGPATIEAVPALLEALRHPDVLTRHYAALAFDALGEAAVPHVSALIEAHDSIDLDEFAREQVRRTIHAISGRWPERSPSPVPSPGSPRWAALERTDFLLAVMPLQVQRRTSDQDELTQAFVDARLTNAFCFWPDHNTWYNIPLPTPDQMARWGMVGLWYFFTEDPYNPKLQREWGYATLTDYNRAVIDRILDMGRRLGRDRCFWSVGHEQMDSLHAWGVAPDGSRTLPAFGSKREGYDYYASWISTSRHKLHWNGIYGNWRPRKLYMGWDTGAKATWDFLAEQGIDPLPVTMMSGGVCPALAHATFDILPQVEMYWWECQIDGASLQVGSAYTRGAARQYSKRWMMDASPWSPVSGAPGCDSQGNWNKGAPPATQLRTWVYGYLCGAYVVFEESSSISHFFRAPEGGLALSETGRAAREAARFCFELCPRRGESYNPVGVLLEHEHGLEPRPHTNFRGSGPWGFMPMGAGEWEIEKFWYLAYPKHSTFPDRSEVAEDDKVGREPRILTGGTFGDCFDVLTDRCPEEALRRYPRLMTLGGIVVEGELLERLKRYVQAGGELLLNAAHLGAEASDPMTGVTCGDWVEIPAGPGGEVCAVRQAQPVSARVLEKISDGHPLITVNDFGRGKVYLVTARHNLTGSTIGQGSIWLPAVADFLKAWIGQVWPLEVTTGGHPLQTLLTRLPEGWLVALGNHEGRPWEGEVRLRTPEGDSALITEVWSGQRQKVAVEDGGVMFIARSPKYAFVVYRVEMGR</sequence>
<dbReference type="InterPro" id="IPR016024">
    <property type="entry name" value="ARM-type_fold"/>
</dbReference>
<organism evidence="1 2">
    <name type="scientific">Handelsmanbacteria sp. (strain RIFCSPLOWO2_12_FULL_64_10)</name>
    <dbReference type="NCBI Taxonomy" id="1817868"/>
    <lineage>
        <taxon>Bacteria</taxon>
        <taxon>Candidatus Handelsmaniibacteriota</taxon>
    </lineage>
</organism>
<dbReference type="PANTHER" id="PTHR12697:SF5">
    <property type="entry name" value="DEOXYHYPUSINE HYDROXYLASE"/>
    <property type="match status" value="1"/>
</dbReference>
<evidence type="ECO:0000313" key="2">
    <source>
        <dbReference type="Proteomes" id="UP000178606"/>
    </source>
</evidence>
<gene>
    <name evidence="1" type="ORF">A3F84_15140</name>
</gene>
<dbReference type="InterPro" id="IPR029062">
    <property type="entry name" value="Class_I_gatase-like"/>
</dbReference>
<dbReference type="Gene3D" id="1.25.10.10">
    <property type="entry name" value="Leucine-rich Repeat Variant"/>
    <property type="match status" value="2"/>
</dbReference>
<reference evidence="1 2" key="1">
    <citation type="journal article" date="2016" name="Nat. Commun.">
        <title>Thousands of microbial genomes shed light on interconnected biogeochemical processes in an aquifer system.</title>
        <authorList>
            <person name="Anantharaman K."/>
            <person name="Brown C.T."/>
            <person name="Hug L.A."/>
            <person name="Sharon I."/>
            <person name="Castelle C.J."/>
            <person name="Probst A.J."/>
            <person name="Thomas B.C."/>
            <person name="Singh A."/>
            <person name="Wilkins M.J."/>
            <person name="Karaoz U."/>
            <person name="Brodie E.L."/>
            <person name="Williams K.H."/>
            <person name="Hubbard S.S."/>
            <person name="Banfield J.F."/>
        </authorList>
    </citation>
    <scope>NUCLEOTIDE SEQUENCE [LARGE SCALE GENOMIC DNA]</scope>
    <source>
        <strain evidence="2">RIFCSPLOWO2_12_FULL_64_10</strain>
    </source>
</reference>
<dbReference type="EMBL" id="MFKF01000334">
    <property type="protein sequence ID" value="OGG46211.1"/>
    <property type="molecule type" value="Genomic_DNA"/>
</dbReference>
<proteinExistence type="predicted"/>
<name>A0A1F6CB81_HANXR</name>
<accession>A0A1F6CB81</accession>
<comment type="caution">
    <text evidence="1">The sequence shown here is derived from an EMBL/GenBank/DDBJ whole genome shotgun (WGS) entry which is preliminary data.</text>
</comment>